<protein>
    <submittedName>
        <fullName evidence="1">Uncharacterized protein</fullName>
    </submittedName>
</protein>
<proteinExistence type="predicted"/>
<evidence type="ECO:0000313" key="1">
    <source>
        <dbReference type="EMBL" id="KAF2591622.1"/>
    </source>
</evidence>
<accession>A0A8S9KC55</accession>
<sequence>MDRNTEVKKRERLMKCILKLKDNKLTGVRIESSGSRKPIMLQKSLNNLKESGNRETEMDKSSMEKSIKTKTLMLKCEVERLTFKWNVLLRMLRRILRFSTLYGPRVEIIETRDWKSGVLAKDLLGEQETTRRTGSGALSMASVLYVLDGSLETKPSLFVYLGHVGMVGCVTKKQGDSVKCLIKLLVR</sequence>
<organism evidence="1">
    <name type="scientific">Brassica cretica</name>
    <name type="common">Mustard</name>
    <dbReference type="NCBI Taxonomy" id="69181"/>
    <lineage>
        <taxon>Eukaryota</taxon>
        <taxon>Viridiplantae</taxon>
        <taxon>Streptophyta</taxon>
        <taxon>Embryophyta</taxon>
        <taxon>Tracheophyta</taxon>
        <taxon>Spermatophyta</taxon>
        <taxon>Magnoliopsida</taxon>
        <taxon>eudicotyledons</taxon>
        <taxon>Gunneridae</taxon>
        <taxon>Pentapetalae</taxon>
        <taxon>rosids</taxon>
        <taxon>malvids</taxon>
        <taxon>Brassicales</taxon>
        <taxon>Brassicaceae</taxon>
        <taxon>Brassiceae</taxon>
        <taxon>Brassica</taxon>
    </lineage>
</organism>
<dbReference type="AlphaFoldDB" id="A0A8S9KC55"/>
<name>A0A8S9KC55_BRACR</name>
<comment type="caution">
    <text evidence="1">The sequence shown here is derived from an EMBL/GenBank/DDBJ whole genome shotgun (WGS) entry which is preliminary data.</text>
</comment>
<gene>
    <name evidence="1" type="ORF">F2Q70_00038239</name>
</gene>
<reference evidence="1" key="1">
    <citation type="submission" date="2019-12" db="EMBL/GenBank/DDBJ databases">
        <title>Genome sequencing and annotation of Brassica cretica.</title>
        <authorList>
            <person name="Studholme D.J."/>
            <person name="Sarris P.F."/>
        </authorList>
    </citation>
    <scope>NUCLEOTIDE SEQUENCE</scope>
    <source>
        <strain evidence="1">PFS-102/07</strain>
        <tissue evidence="1">Leaf</tissue>
    </source>
</reference>
<dbReference type="EMBL" id="QGKY02000190">
    <property type="protein sequence ID" value="KAF2591622.1"/>
    <property type="molecule type" value="Genomic_DNA"/>
</dbReference>